<dbReference type="Pfam" id="PF00005">
    <property type="entry name" value="ABC_tran"/>
    <property type="match status" value="1"/>
</dbReference>
<dbReference type="InterPro" id="IPR003593">
    <property type="entry name" value="AAA+_ATPase"/>
</dbReference>
<name>S3K2G0_TREMA</name>
<dbReference type="RefSeq" id="WP_016524720.1">
    <property type="nucleotide sequence ID" value="NZ_KE332518.1"/>
</dbReference>
<dbReference type="PROSITE" id="PS50893">
    <property type="entry name" value="ABC_TRANSPORTER_2"/>
    <property type="match status" value="1"/>
</dbReference>
<dbReference type="AlphaFoldDB" id="S3K2G0"/>
<keyword evidence="3" id="KW-1003">Cell membrane</keyword>
<evidence type="ECO:0000256" key="7">
    <source>
        <dbReference type="ARBA" id="ARBA00023136"/>
    </source>
</evidence>
<dbReference type="GO" id="GO:0043190">
    <property type="term" value="C:ATP-binding cassette (ABC) transporter complex"/>
    <property type="evidence" value="ECO:0007669"/>
    <property type="project" value="TreeGrafter"/>
</dbReference>
<evidence type="ECO:0000256" key="5">
    <source>
        <dbReference type="ARBA" id="ARBA00022840"/>
    </source>
</evidence>
<keyword evidence="5" id="KW-0067">ATP-binding</keyword>
<evidence type="ECO:0000256" key="1">
    <source>
        <dbReference type="ARBA" id="ARBA00004202"/>
    </source>
</evidence>
<keyword evidence="10" id="KW-1185">Reference proteome</keyword>
<evidence type="ECO:0000313" key="10">
    <source>
        <dbReference type="Proteomes" id="UP000014541"/>
    </source>
</evidence>
<dbReference type="OrthoDB" id="9784332at2"/>
<evidence type="ECO:0000256" key="3">
    <source>
        <dbReference type="ARBA" id="ARBA00022475"/>
    </source>
</evidence>
<dbReference type="EMBL" id="ATFF01000002">
    <property type="protein sequence ID" value="EPF32423.1"/>
    <property type="molecule type" value="Genomic_DNA"/>
</dbReference>
<evidence type="ECO:0000256" key="6">
    <source>
        <dbReference type="ARBA" id="ARBA00022967"/>
    </source>
</evidence>
<dbReference type="InterPro" id="IPR003439">
    <property type="entry name" value="ABC_transporter-like_ATP-bd"/>
</dbReference>
<accession>S3K2G0</accession>
<evidence type="ECO:0000313" key="9">
    <source>
        <dbReference type="EMBL" id="EPF32423.1"/>
    </source>
</evidence>
<dbReference type="InterPro" id="IPR015856">
    <property type="entry name" value="ABC_transpr_CbiO/EcfA_su"/>
</dbReference>
<dbReference type="HOGENOM" id="CLU_000604_1_22_12"/>
<dbReference type="Gene3D" id="3.40.50.300">
    <property type="entry name" value="P-loop containing nucleotide triphosphate hydrolases"/>
    <property type="match status" value="1"/>
</dbReference>
<dbReference type="STRING" id="1125699.HMPREF9194_00421"/>
<dbReference type="Proteomes" id="UP000014541">
    <property type="component" value="Unassembled WGS sequence"/>
</dbReference>
<keyword evidence="4" id="KW-0547">Nucleotide-binding</keyword>
<dbReference type="PANTHER" id="PTHR43553">
    <property type="entry name" value="HEAVY METAL TRANSPORTER"/>
    <property type="match status" value="1"/>
</dbReference>
<sequence>MSAEADERYARPVIRLHHIVKRFVQALPDNAYGNADAHKSPGTSYFTALDDISFDVFESECVLIAGANGSGKSILMSIIAGLNNPTTGSVSTRGRCGLVFQDADTQILGETPVEDVMFGLKNLKVPDKEAKERTLAALEKTGLAERSFFPARFLSGGEKRRLAVAGILAMDCPIVIFDEPYANLDYTGVVQVNDLIRFLKNDGRTVLLLTHELEKCYALTDRLIVLYKGKTVFDGSSDEGLKQNLASWRIRHPLCSYTKREDLVWT</sequence>
<dbReference type="SUPFAM" id="SSF52540">
    <property type="entry name" value="P-loop containing nucleoside triphosphate hydrolases"/>
    <property type="match status" value="1"/>
</dbReference>
<dbReference type="GO" id="GO:0005524">
    <property type="term" value="F:ATP binding"/>
    <property type="evidence" value="ECO:0007669"/>
    <property type="project" value="UniProtKB-KW"/>
</dbReference>
<dbReference type="PROSITE" id="PS00211">
    <property type="entry name" value="ABC_TRANSPORTER_1"/>
    <property type="match status" value="1"/>
</dbReference>
<reference evidence="9 10" key="1">
    <citation type="submission" date="2013-04" db="EMBL/GenBank/DDBJ databases">
        <title>The Genome Sequence of Treponema maltophilum ATCC 51939.</title>
        <authorList>
            <consortium name="The Broad Institute Genomics Platform"/>
            <person name="Earl A."/>
            <person name="Ward D."/>
            <person name="Feldgarden M."/>
            <person name="Gevers D."/>
            <person name="Leonetti C."/>
            <person name="Blanton J.M."/>
            <person name="Dewhirst F.E."/>
            <person name="Izard J."/>
            <person name="Walker B."/>
            <person name="Young S."/>
            <person name="Zeng Q."/>
            <person name="Gargeya S."/>
            <person name="Fitzgerald M."/>
            <person name="Haas B."/>
            <person name="Abouelleil A."/>
            <person name="Allen A.W."/>
            <person name="Alvarado L."/>
            <person name="Arachchi H.M."/>
            <person name="Berlin A.M."/>
            <person name="Chapman S.B."/>
            <person name="Gainer-Dewar J."/>
            <person name="Goldberg J."/>
            <person name="Griggs A."/>
            <person name="Gujja S."/>
            <person name="Hansen M."/>
            <person name="Howarth C."/>
            <person name="Imamovic A."/>
            <person name="Ireland A."/>
            <person name="Larimer J."/>
            <person name="McCowan C."/>
            <person name="Murphy C."/>
            <person name="Pearson M."/>
            <person name="Poon T.W."/>
            <person name="Priest M."/>
            <person name="Roberts A."/>
            <person name="Saif S."/>
            <person name="Shea T."/>
            <person name="Sisk P."/>
            <person name="Sykes S."/>
            <person name="Wortman J."/>
            <person name="Nusbaum C."/>
            <person name="Birren B."/>
        </authorList>
    </citation>
    <scope>NUCLEOTIDE SEQUENCE [LARGE SCALE GENOMIC DNA]</scope>
    <source>
        <strain evidence="9 10">ATCC 51939</strain>
    </source>
</reference>
<evidence type="ECO:0000259" key="8">
    <source>
        <dbReference type="PROSITE" id="PS50893"/>
    </source>
</evidence>
<keyword evidence="7" id="KW-0472">Membrane</keyword>
<proteinExistence type="predicted"/>
<dbReference type="GO" id="GO:0042626">
    <property type="term" value="F:ATPase-coupled transmembrane transporter activity"/>
    <property type="evidence" value="ECO:0007669"/>
    <property type="project" value="TreeGrafter"/>
</dbReference>
<evidence type="ECO:0000256" key="2">
    <source>
        <dbReference type="ARBA" id="ARBA00022448"/>
    </source>
</evidence>
<feature type="domain" description="ABC transporter" evidence="8">
    <location>
        <begin position="14"/>
        <end position="253"/>
    </location>
</feature>
<dbReference type="PATRIC" id="fig|1125699.3.peg.427"/>
<keyword evidence="2" id="KW-0813">Transport</keyword>
<dbReference type="InterPro" id="IPR017871">
    <property type="entry name" value="ABC_transporter-like_CS"/>
</dbReference>
<comment type="caution">
    <text evidence="9">The sequence shown here is derived from an EMBL/GenBank/DDBJ whole genome shotgun (WGS) entry which is preliminary data.</text>
</comment>
<dbReference type="SMART" id="SM00382">
    <property type="entry name" value="AAA"/>
    <property type="match status" value="1"/>
</dbReference>
<organism evidence="9 10">
    <name type="scientific">Treponema maltophilum ATCC 51939</name>
    <dbReference type="NCBI Taxonomy" id="1125699"/>
    <lineage>
        <taxon>Bacteria</taxon>
        <taxon>Pseudomonadati</taxon>
        <taxon>Spirochaetota</taxon>
        <taxon>Spirochaetia</taxon>
        <taxon>Spirochaetales</taxon>
        <taxon>Treponemataceae</taxon>
        <taxon>Treponema</taxon>
    </lineage>
</organism>
<keyword evidence="6" id="KW-1278">Translocase</keyword>
<comment type="subcellular location">
    <subcellularLocation>
        <location evidence="1">Cell membrane</location>
        <topology evidence="1">Peripheral membrane protein</topology>
    </subcellularLocation>
</comment>
<evidence type="ECO:0000256" key="4">
    <source>
        <dbReference type="ARBA" id="ARBA00022741"/>
    </source>
</evidence>
<dbReference type="GO" id="GO:0016887">
    <property type="term" value="F:ATP hydrolysis activity"/>
    <property type="evidence" value="ECO:0007669"/>
    <property type="project" value="InterPro"/>
</dbReference>
<dbReference type="InterPro" id="IPR050095">
    <property type="entry name" value="ECF_ABC_transporter_ATP-bd"/>
</dbReference>
<dbReference type="InterPro" id="IPR027417">
    <property type="entry name" value="P-loop_NTPase"/>
</dbReference>
<protein>
    <recommendedName>
        <fullName evidence="8">ABC transporter domain-containing protein</fullName>
    </recommendedName>
</protein>
<gene>
    <name evidence="9" type="ORF">HMPREF9194_00421</name>
</gene>
<dbReference type="eggNOG" id="COG1122">
    <property type="taxonomic scope" value="Bacteria"/>
</dbReference>
<dbReference type="CDD" id="cd03225">
    <property type="entry name" value="ABC_cobalt_CbiO_domain1"/>
    <property type="match status" value="1"/>
</dbReference>
<dbReference type="PANTHER" id="PTHR43553:SF27">
    <property type="entry name" value="ENERGY-COUPLING FACTOR TRANSPORTER ATP-BINDING PROTEIN ECFA2"/>
    <property type="match status" value="1"/>
</dbReference>